<evidence type="ECO:0000256" key="9">
    <source>
        <dbReference type="HAMAP-Rule" id="MF_03101"/>
    </source>
</evidence>
<sequence>MSTMTDETTIEKLSSMLIDTTLPLKLRFRILFTLKNLDSQGQQKKTESVSNIVEAIARAFKDTSALLKHECAYCLGQMGNTYAVDKLIQVLNDSNEDPMVRHEAGEALGALGCYESQDVIDTLTKQSKNERAEISETCQIALDRLAWLRKTAPNESSSHSTEKTFATVDPAPALTVTTVVELKKILLDENQSLFERYRALFALRNIASDEAVLAICEGFQASSALFRHEIAFVLGQLQSISSVPALRQQLSIVSENYMVRHECAETLGSIGTAECRHILETYLHDNERVVRESCEVALDISDYVNSADFQYCNGLNLVESECC</sequence>
<evidence type="ECO:0000256" key="3">
    <source>
        <dbReference type="ARBA" id="ARBA00022723"/>
    </source>
</evidence>
<dbReference type="HAMAP" id="MF_03101">
    <property type="entry name" value="Deoxyhypusine_hydroxylase"/>
    <property type="match status" value="1"/>
</dbReference>
<evidence type="ECO:0000313" key="11">
    <source>
        <dbReference type="Proteomes" id="UP000663887"/>
    </source>
</evidence>
<feature type="binding site" evidence="9">
    <location>
        <position position="229"/>
    </location>
    <ligand>
        <name>Fe cation</name>
        <dbReference type="ChEBI" id="CHEBI:24875"/>
        <label>2</label>
    </ligand>
</feature>
<dbReference type="InterPro" id="IPR011989">
    <property type="entry name" value="ARM-like"/>
</dbReference>
<evidence type="ECO:0000256" key="6">
    <source>
        <dbReference type="ARBA" id="ARBA00023004"/>
    </source>
</evidence>
<dbReference type="FunFam" id="1.25.10.10:FF:000099">
    <property type="entry name" value="Deoxyhypusine hydroxylase"/>
    <property type="match status" value="1"/>
</dbReference>
<evidence type="ECO:0000256" key="7">
    <source>
        <dbReference type="ARBA" id="ARBA00023033"/>
    </source>
</evidence>
<keyword evidence="8 9" id="KW-0386">Hypusine biosynthesis</keyword>
<keyword evidence="7 9" id="KW-0503">Monooxygenase</keyword>
<dbReference type="GO" id="GO:0046872">
    <property type="term" value="F:metal ion binding"/>
    <property type="evidence" value="ECO:0007669"/>
    <property type="project" value="UniProtKB-KW"/>
</dbReference>
<keyword evidence="4" id="KW-0677">Repeat</keyword>
<gene>
    <name evidence="10" type="ORF">XDN619_LOCUS15122</name>
</gene>
<evidence type="ECO:0000256" key="8">
    <source>
        <dbReference type="ARBA" id="ARBA00023256"/>
    </source>
</evidence>
<dbReference type="InterPro" id="IPR016024">
    <property type="entry name" value="ARM-type_fold"/>
</dbReference>
<dbReference type="Gene3D" id="1.25.10.10">
    <property type="entry name" value="Leucine-rich Repeat Variant"/>
    <property type="match status" value="2"/>
</dbReference>
<evidence type="ECO:0000256" key="5">
    <source>
        <dbReference type="ARBA" id="ARBA00023002"/>
    </source>
</evidence>
<comment type="cofactor">
    <cofactor evidence="9">
        <name>Fe(2+)</name>
        <dbReference type="ChEBI" id="CHEBI:29033"/>
    </cofactor>
    <text evidence="9">Binds 2 Fe(2+) ions per subunit.</text>
</comment>
<keyword evidence="5 9" id="KW-0560">Oxidoreductase</keyword>
<feature type="binding site" evidence="9">
    <location>
        <position position="262"/>
    </location>
    <ligand>
        <name>Fe cation</name>
        <dbReference type="ChEBI" id="CHEBI:24875"/>
        <label>2</label>
    </ligand>
</feature>
<feature type="binding site" evidence="9">
    <location>
        <position position="228"/>
    </location>
    <ligand>
        <name>Fe cation</name>
        <dbReference type="ChEBI" id="CHEBI:24875"/>
        <label>2</label>
    </ligand>
</feature>
<dbReference type="EC" id="1.14.99.29" evidence="9"/>
<name>A0A816SBE7_9BILA</name>
<dbReference type="AlphaFoldDB" id="A0A816SBE7"/>
<comment type="function">
    <text evidence="9">Catalyzes the hydroxylation of the N(6)-(4-aminobutyl)-L-lysine intermediate to form hypusine, an essential post-translational modification only found in mature eIF-5A factor.</text>
</comment>
<organism evidence="10 11">
    <name type="scientific">Rotaria magnacalcarata</name>
    <dbReference type="NCBI Taxonomy" id="392030"/>
    <lineage>
        <taxon>Eukaryota</taxon>
        <taxon>Metazoa</taxon>
        <taxon>Spiralia</taxon>
        <taxon>Gnathifera</taxon>
        <taxon>Rotifera</taxon>
        <taxon>Eurotatoria</taxon>
        <taxon>Bdelloidea</taxon>
        <taxon>Philodinida</taxon>
        <taxon>Philodinidae</taxon>
        <taxon>Rotaria</taxon>
    </lineage>
</organism>
<comment type="catalytic activity">
    <reaction evidence="1 9">
        <text>[eIF5A protein]-deoxyhypusine + AH2 + O2 = [eIF5A protein]-hypusine + A + H2O</text>
        <dbReference type="Rhea" id="RHEA:14101"/>
        <dbReference type="Rhea" id="RHEA-COMP:10144"/>
        <dbReference type="Rhea" id="RHEA-COMP:12592"/>
        <dbReference type="ChEBI" id="CHEBI:13193"/>
        <dbReference type="ChEBI" id="CHEBI:15377"/>
        <dbReference type="ChEBI" id="CHEBI:15379"/>
        <dbReference type="ChEBI" id="CHEBI:17499"/>
        <dbReference type="ChEBI" id="CHEBI:82657"/>
        <dbReference type="ChEBI" id="CHEBI:91175"/>
        <dbReference type="EC" id="1.14.99.29"/>
    </reaction>
</comment>
<feature type="binding site" evidence="9">
    <location>
        <position position="103"/>
    </location>
    <ligand>
        <name>Fe cation</name>
        <dbReference type="ChEBI" id="CHEBI:24875"/>
        <label>1</label>
    </ligand>
</feature>
<evidence type="ECO:0000256" key="2">
    <source>
        <dbReference type="ARBA" id="ARBA00005041"/>
    </source>
</evidence>
<feature type="binding site" evidence="9">
    <location>
        <position position="102"/>
    </location>
    <ligand>
        <name>Fe cation</name>
        <dbReference type="ChEBI" id="CHEBI:24875"/>
        <label>1</label>
    </ligand>
</feature>
<feature type="binding site" evidence="9">
    <location>
        <position position="261"/>
    </location>
    <ligand>
        <name>Fe cation</name>
        <dbReference type="ChEBI" id="CHEBI:24875"/>
        <label>2</label>
    </ligand>
</feature>
<keyword evidence="3 9" id="KW-0479">Metal-binding</keyword>
<dbReference type="PANTHER" id="PTHR12697">
    <property type="entry name" value="PBS LYASE HEAT-LIKE PROTEIN"/>
    <property type="match status" value="1"/>
</dbReference>
<evidence type="ECO:0000256" key="1">
    <source>
        <dbReference type="ARBA" id="ARBA00000068"/>
    </source>
</evidence>
<dbReference type="InterPro" id="IPR004155">
    <property type="entry name" value="PBS_lyase_HEAT"/>
</dbReference>
<dbReference type="SMART" id="SM00567">
    <property type="entry name" value="EZ_HEAT"/>
    <property type="match status" value="5"/>
</dbReference>
<protein>
    <recommendedName>
        <fullName evidence="9">Deoxyhypusine hydroxylase</fullName>
        <shortName evidence="9">DOHH</shortName>
        <ecNumber evidence="9">1.14.99.29</ecNumber>
    </recommendedName>
    <alternativeName>
        <fullName evidence="9">Deoxyhypusine dioxygenase</fullName>
    </alternativeName>
    <alternativeName>
        <fullName evidence="9">Deoxyhypusine monooxygenase</fullName>
    </alternativeName>
</protein>
<reference evidence="10" key="1">
    <citation type="submission" date="2021-02" db="EMBL/GenBank/DDBJ databases">
        <authorList>
            <person name="Nowell W R."/>
        </authorList>
    </citation>
    <scope>NUCLEOTIDE SEQUENCE</scope>
</reference>
<accession>A0A816SBE7</accession>
<dbReference type="Pfam" id="PF13646">
    <property type="entry name" value="HEAT_2"/>
    <property type="match status" value="2"/>
</dbReference>
<feature type="binding site" evidence="9">
    <location>
        <position position="69"/>
    </location>
    <ligand>
        <name>Fe cation</name>
        <dbReference type="ChEBI" id="CHEBI:24875"/>
        <label>1</label>
    </ligand>
</feature>
<dbReference type="UniPathway" id="UPA00354"/>
<proteinExistence type="inferred from homology"/>
<evidence type="ECO:0000256" key="4">
    <source>
        <dbReference type="ARBA" id="ARBA00022737"/>
    </source>
</evidence>
<dbReference type="GO" id="GO:0019135">
    <property type="term" value="F:deoxyhypusine monooxygenase activity"/>
    <property type="evidence" value="ECO:0007669"/>
    <property type="project" value="UniProtKB-UniRule"/>
</dbReference>
<keyword evidence="6 9" id="KW-0408">Iron</keyword>
<dbReference type="Proteomes" id="UP000663887">
    <property type="component" value="Unassembled WGS sequence"/>
</dbReference>
<comment type="similarity">
    <text evidence="9">Belongs to the deoxyhypusine hydroxylase family.</text>
</comment>
<dbReference type="InterPro" id="IPR027517">
    <property type="entry name" value="Deoxyhypusine_hydroxylase"/>
</dbReference>
<dbReference type="SUPFAM" id="SSF48371">
    <property type="entry name" value="ARM repeat"/>
    <property type="match status" value="1"/>
</dbReference>
<comment type="caution">
    <text evidence="10">The sequence shown here is derived from an EMBL/GenBank/DDBJ whole genome shotgun (WGS) entry which is preliminary data.</text>
</comment>
<comment type="pathway">
    <text evidence="2 9">Protein modification; eIF5A hypusination.</text>
</comment>
<evidence type="ECO:0000313" key="10">
    <source>
        <dbReference type="EMBL" id="CAF2082995.1"/>
    </source>
</evidence>
<dbReference type="PANTHER" id="PTHR12697:SF5">
    <property type="entry name" value="DEOXYHYPUSINE HYDROXYLASE"/>
    <property type="match status" value="1"/>
</dbReference>
<feature type="binding site" evidence="9">
    <location>
        <position position="70"/>
    </location>
    <ligand>
        <name>Fe cation</name>
        <dbReference type="ChEBI" id="CHEBI:24875"/>
        <label>1</label>
    </ligand>
</feature>
<dbReference type="EMBL" id="CAJNRG010006138">
    <property type="protein sequence ID" value="CAF2082995.1"/>
    <property type="molecule type" value="Genomic_DNA"/>
</dbReference>